<dbReference type="Gene3D" id="1.20.1250.20">
    <property type="entry name" value="MFS general substrate transporter like domains"/>
    <property type="match status" value="1"/>
</dbReference>
<reference evidence="7 8" key="1">
    <citation type="submission" date="2017-12" db="EMBL/GenBank/DDBJ databases">
        <title>Comparative genomics of Botrytis spp.</title>
        <authorList>
            <person name="Valero-Jimenez C.A."/>
            <person name="Tapia P."/>
            <person name="Veloso J."/>
            <person name="Silva-Moreno E."/>
            <person name="Staats M."/>
            <person name="Valdes J.H."/>
            <person name="Van Kan J.A.L."/>
        </authorList>
    </citation>
    <scope>NUCLEOTIDE SEQUENCE [LARGE SCALE GENOMIC DNA]</scope>
    <source>
        <strain evidence="7 8">Bt9001</strain>
    </source>
</reference>
<dbReference type="InterPro" id="IPR020846">
    <property type="entry name" value="MFS_dom"/>
</dbReference>
<evidence type="ECO:0000313" key="7">
    <source>
        <dbReference type="EMBL" id="TGO20103.1"/>
    </source>
</evidence>
<keyword evidence="2 5" id="KW-0812">Transmembrane</keyword>
<feature type="transmembrane region" description="Helical" evidence="5">
    <location>
        <begin position="213"/>
        <end position="232"/>
    </location>
</feature>
<feature type="domain" description="Major facilitator superfamily (MFS) profile" evidence="6">
    <location>
        <begin position="59"/>
        <end position="550"/>
    </location>
</feature>
<dbReference type="GO" id="GO:0005886">
    <property type="term" value="C:plasma membrane"/>
    <property type="evidence" value="ECO:0007669"/>
    <property type="project" value="TreeGrafter"/>
</dbReference>
<sequence>MAAPISKQVPQELSGLPVPDQQLQSMEKPLPVPSQPMGLNEEQIQVDRRVKKSLSFHMTFLALNICVLLVSLDATALSVAVPVITQVLNGTTLEAFWASLCFLLASVAVMPIITSLSDVLGRKLPLYASFVIFITGSIVFAVANNMGVLILGRVLQGLGGGGLDVLGEVVLADITSLKERPLYLGLFSIPMAGGAICGPIIGAALAEKVSWRWIGWINLPIGVTGLLLFFFFLRLKPIETTLATKVERLDWIGMILFLIGSILFSLPLSWAGALYPWASYKTLVPFLLGLMVLISFGFYESRPVQPLFPYRIFKSRTATFTLFGSFIHGAVLNGGLLYLLLSFQATFRDTPFRSAIEVLPICVFIVIFSIFGAVSVEVIRKYKLITIAAWPCLAIGVGLFALWKPGVSDGMKYGPQVLAGIGLGILFTICTFPMNASQRVDDADLAIGIMVSFRMFGSMTGLAIGSTVFHSVFEQRIAKLGQLPSALAVLHDVREAVGFMPFLREIDHSIPAYDAVIESYRVSFMAVFLALAGMGAIGFFLSFFIKELSLENDEVGRQGFEED</sequence>
<protein>
    <recommendedName>
        <fullName evidence="6">Major facilitator superfamily (MFS) profile domain-containing protein</fullName>
    </recommendedName>
</protein>
<name>A0A4Z1FBK0_9HELO</name>
<organism evidence="7 8">
    <name type="scientific">Botrytis tulipae</name>
    <dbReference type="NCBI Taxonomy" id="87230"/>
    <lineage>
        <taxon>Eukaryota</taxon>
        <taxon>Fungi</taxon>
        <taxon>Dikarya</taxon>
        <taxon>Ascomycota</taxon>
        <taxon>Pezizomycotina</taxon>
        <taxon>Leotiomycetes</taxon>
        <taxon>Helotiales</taxon>
        <taxon>Sclerotiniaceae</taxon>
        <taxon>Botrytis</taxon>
    </lineage>
</organism>
<feature type="transmembrane region" description="Helical" evidence="5">
    <location>
        <begin position="382"/>
        <end position="403"/>
    </location>
</feature>
<dbReference type="PANTHER" id="PTHR23501:SF156">
    <property type="entry name" value="TRANSPORTER, PUTATIVE-RELATED"/>
    <property type="match status" value="1"/>
</dbReference>
<comment type="subcellular location">
    <subcellularLocation>
        <location evidence="1">Membrane</location>
        <topology evidence="1">Multi-pass membrane protein</topology>
    </subcellularLocation>
</comment>
<accession>A0A4Z1FBK0</accession>
<feature type="transmembrane region" description="Helical" evidence="5">
    <location>
        <begin position="319"/>
        <end position="343"/>
    </location>
</feature>
<feature type="transmembrane region" description="Helical" evidence="5">
    <location>
        <begin position="446"/>
        <end position="469"/>
    </location>
</feature>
<evidence type="ECO:0000256" key="1">
    <source>
        <dbReference type="ARBA" id="ARBA00004141"/>
    </source>
</evidence>
<proteinExistence type="predicted"/>
<evidence type="ECO:0000256" key="2">
    <source>
        <dbReference type="ARBA" id="ARBA00022692"/>
    </source>
</evidence>
<dbReference type="Proteomes" id="UP000297777">
    <property type="component" value="Unassembled WGS sequence"/>
</dbReference>
<keyword evidence="4 5" id="KW-0472">Membrane</keyword>
<feature type="transmembrane region" description="Helical" evidence="5">
    <location>
        <begin position="252"/>
        <end position="275"/>
    </location>
</feature>
<feature type="transmembrane region" description="Helical" evidence="5">
    <location>
        <begin position="522"/>
        <end position="545"/>
    </location>
</feature>
<dbReference type="AlphaFoldDB" id="A0A4Z1FBK0"/>
<evidence type="ECO:0000259" key="6">
    <source>
        <dbReference type="PROSITE" id="PS50850"/>
    </source>
</evidence>
<feature type="transmembrane region" description="Helical" evidence="5">
    <location>
        <begin position="355"/>
        <end position="376"/>
    </location>
</feature>
<feature type="transmembrane region" description="Helical" evidence="5">
    <location>
        <begin position="58"/>
        <end position="84"/>
    </location>
</feature>
<dbReference type="PROSITE" id="PS50850">
    <property type="entry name" value="MFS"/>
    <property type="match status" value="1"/>
</dbReference>
<evidence type="ECO:0000256" key="4">
    <source>
        <dbReference type="ARBA" id="ARBA00023136"/>
    </source>
</evidence>
<gene>
    <name evidence="7" type="ORF">BTUL_0001g01120</name>
</gene>
<dbReference type="InterPro" id="IPR011701">
    <property type="entry name" value="MFS"/>
</dbReference>
<dbReference type="GO" id="GO:0022857">
    <property type="term" value="F:transmembrane transporter activity"/>
    <property type="evidence" value="ECO:0007669"/>
    <property type="project" value="InterPro"/>
</dbReference>
<feature type="transmembrane region" description="Helical" evidence="5">
    <location>
        <begin position="124"/>
        <end position="143"/>
    </location>
</feature>
<dbReference type="PANTHER" id="PTHR23501">
    <property type="entry name" value="MAJOR FACILITATOR SUPERFAMILY"/>
    <property type="match status" value="1"/>
</dbReference>
<feature type="transmembrane region" description="Helical" evidence="5">
    <location>
        <begin position="182"/>
        <end position="206"/>
    </location>
</feature>
<evidence type="ECO:0000256" key="5">
    <source>
        <dbReference type="SAM" id="Phobius"/>
    </source>
</evidence>
<comment type="caution">
    <text evidence="7">The sequence shown here is derived from an EMBL/GenBank/DDBJ whole genome shotgun (WGS) entry which is preliminary data.</text>
</comment>
<evidence type="ECO:0000313" key="8">
    <source>
        <dbReference type="Proteomes" id="UP000297777"/>
    </source>
</evidence>
<feature type="transmembrane region" description="Helical" evidence="5">
    <location>
        <begin position="282"/>
        <end position="299"/>
    </location>
</feature>
<dbReference type="Pfam" id="PF07690">
    <property type="entry name" value="MFS_1"/>
    <property type="match status" value="1"/>
</dbReference>
<feature type="transmembrane region" description="Helical" evidence="5">
    <location>
        <begin position="96"/>
        <end position="117"/>
    </location>
</feature>
<keyword evidence="8" id="KW-1185">Reference proteome</keyword>
<evidence type="ECO:0000256" key="3">
    <source>
        <dbReference type="ARBA" id="ARBA00022989"/>
    </source>
</evidence>
<feature type="transmembrane region" description="Helical" evidence="5">
    <location>
        <begin position="415"/>
        <end position="434"/>
    </location>
</feature>
<dbReference type="SUPFAM" id="SSF103473">
    <property type="entry name" value="MFS general substrate transporter"/>
    <property type="match status" value="1"/>
</dbReference>
<dbReference type="EMBL" id="PQXH01000001">
    <property type="protein sequence ID" value="TGO20103.1"/>
    <property type="molecule type" value="Genomic_DNA"/>
</dbReference>
<dbReference type="OrthoDB" id="4139357at2759"/>
<dbReference type="InterPro" id="IPR036259">
    <property type="entry name" value="MFS_trans_sf"/>
</dbReference>
<keyword evidence="3 5" id="KW-1133">Transmembrane helix</keyword>